<dbReference type="EMBL" id="OIVN01003113">
    <property type="protein sequence ID" value="SPD08904.1"/>
    <property type="molecule type" value="Genomic_DNA"/>
</dbReference>
<reference evidence="2" key="1">
    <citation type="submission" date="2018-02" db="EMBL/GenBank/DDBJ databases">
        <authorList>
            <person name="Cohen D.B."/>
            <person name="Kent A.D."/>
        </authorList>
    </citation>
    <scope>NUCLEOTIDE SEQUENCE</scope>
</reference>
<feature type="transmembrane region" description="Helical" evidence="1">
    <location>
        <begin position="25"/>
        <end position="44"/>
    </location>
</feature>
<organism evidence="2">
    <name type="scientific">Fagus sylvatica</name>
    <name type="common">Beechnut</name>
    <dbReference type="NCBI Taxonomy" id="28930"/>
    <lineage>
        <taxon>Eukaryota</taxon>
        <taxon>Viridiplantae</taxon>
        <taxon>Streptophyta</taxon>
        <taxon>Embryophyta</taxon>
        <taxon>Tracheophyta</taxon>
        <taxon>Spermatophyta</taxon>
        <taxon>Magnoliopsida</taxon>
        <taxon>eudicotyledons</taxon>
        <taxon>Gunneridae</taxon>
        <taxon>Pentapetalae</taxon>
        <taxon>rosids</taxon>
        <taxon>fabids</taxon>
        <taxon>Fagales</taxon>
        <taxon>Fagaceae</taxon>
        <taxon>Fagus</taxon>
    </lineage>
</organism>
<name>A0A2N9HBE2_FAGSY</name>
<dbReference type="AlphaFoldDB" id="A0A2N9HBE2"/>
<protein>
    <submittedName>
        <fullName evidence="2">Uncharacterized protein</fullName>
    </submittedName>
</protein>
<proteinExistence type="predicted"/>
<accession>A0A2N9HBE2</accession>
<keyword evidence="1" id="KW-0812">Transmembrane</keyword>
<sequence>MPDRRRHDTTKTAAHSGFGLGFQRWWSAVGFGFDGGGFGFVAGFGLNGGGFRLKWWWVWVCNGFGSAVGFGFDGRFLVAEASRRGSTGNFG</sequence>
<feature type="transmembrane region" description="Helical" evidence="1">
    <location>
        <begin position="56"/>
        <end position="78"/>
    </location>
</feature>
<gene>
    <name evidence="2" type="ORF">FSB_LOCUS36786</name>
</gene>
<keyword evidence="1" id="KW-1133">Transmembrane helix</keyword>
<evidence type="ECO:0000256" key="1">
    <source>
        <dbReference type="SAM" id="Phobius"/>
    </source>
</evidence>
<keyword evidence="1" id="KW-0472">Membrane</keyword>
<evidence type="ECO:0000313" key="2">
    <source>
        <dbReference type="EMBL" id="SPD08904.1"/>
    </source>
</evidence>